<dbReference type="GO" id="GO:0006002">
    <property type="term" value="P:fructose 6-phosphate metabolic process"/>
    <property type="evidence" value="ECO:0007669"/>
    <property type="project" value="InterPro"/>
</dbReference>
<dbReference type="InterPro" id="IPR054846">
    <property type="entry name" value="PFKA_PPi_Ttgales"/>
</dbReference>
<dbReference type="NCBIfam" id="NF041103">
    <property type="entry name" value="PFKA_PPi_Ttgales"/>
    <property type="match status" value="1"/>
</dbReference>
<comment type="similarity">
    <text evidence="10">Belongs to the phosphofructokinase type A (PFKA) family. PPi-dependent PFK group II subfamily. Clade 'Short' sub-subfamily.</text>
</comment>
<evidence type="ECO:0000259" key="11">
    <source>
        <dbReference type="Pfam" id="PF00365"/>
    </source>
</evidence>
<dbReference type="Gene3D" id="3.40.50.460">
    <property type="entry name" value="Phosphofructokinase domain"/>
    <property type="match status" value="1"/>
</dbReference>
<comment type="cofactor">
    <cofactor evidence="1 10">
        <name>Mg(2+)</name>
        <dbReference type="ChEBI" id="CHEBI:18420"/>
    </cofactor>
</comment>
<keyword evidence="4 10" id="KW-0808">Transferase</keyword>
<comment type="pathway">
    <text evidence="10">Carbohydrate degradation; glycolysis; D-glyceraldehyde 3-phosphate and glycerone phosphate from D-glucose: step 3/4.</text>
</comment>
<dbReference type="PIRSF" id="PIRSF036482">
    <property type="entry name" value="PPi_PFK_TM0289"/>
    <property type="match status" value="1"/>
</dbReference>
<evidence type="ECO:0000256" key="9">
    <source>
        <dbReference type="ARBA" id="ARBA00048072"/>
    </source>
</evidence>
<feature type="active site" description="Proton acceptor" evidence="10">
    <location>
        <position position="140"/>
    </location>
</feature>
<reference evidence="13" key="1">
    <citation type="submission" date="2016-10" db="EMBL/GenBank/DDBJ databases">
        <authorList>
            <person name="Varghese N."/>
            <person name="Submissions S."/>
        </authorList>
    </citation>
    <scope>NUCLEOTIDE SEQUENCE [LARGE SCALE GENOMIC DNA]</scope>
    <source>
        <strain evidence="13">DSM 13327</strain>
    </source>
</reference>
<dbReference type="AlphaFoldDB" id="A0A1I4NYT5"/>
<sequence>MLETKKTIAILCGGGPAPGMNSVISAVTIEAIKNGWNVMGIYEGYSHLCNGEKNVVSLTIDMVSRIHLDGGSILGTARTNPTKSEAHLRNVVNTLIEMGVTHLVTIGGDDTAYSACKVSEYARRVLGIDLLVVHVPKTIDNDLPLPEGIPTFGFETARALGSQLVTNLMEDAKTTNRWYFAIAMGRTAGHLSLGIGKSSGATLTIIPEEFGDKTIRLQMLVDILVGSIIKRLAGKRNYGVAVIAEGLVEKIAVEDLKELDCTCFDEHGHIRYTELNFPELLKQAVVKNLADLGLKMTIVGKEIGYELRCASPNAFDIEYTRDLGFAAFEFLKNNGTDALITIQNNEIVPIPFEGILDMRTKKTQVRMVNVQSVQYRIAREYMIRLEKDDLYSQADLKKMALTINVDPDDFVKRFAYLLD</sequence>
<feature type="site" description="Important for catalytic activity; stabilizes the transition state when the phosphoryl donor is PPi" evidence="10">
    <location>
        <position position="137"/>
    </location>
</feature>
<gene>
    <name evidence="10" type="primary">pfp</name>
    <name evidence="12" type="ORF">SAMN04490355_10551</name>
</gene>
<feature type="domain" description="Phosphofructokinase" evidence="11">
    <location>
        <begin position="8"/>
        <end position="331"/>
    </location>
</feature>
<keyword evidence="8 10" id="KW-0324">Glycolysis</keyword>
<dbReference type="InterPro" id="IPR022953">
    <property type="entry name" value="ATP_PFK"/>
</dbReference>
<comment type="activity regulation">
    <text evidence="10">Non-allosteric.</text>
</comment>
<dbReference type="InterPro" id="IPR035966">
    <property type="entry name" value="PKF_sf"/>
</dbReference>
<feature type="binding site" evidence="10">
    <location>
        <position position="109"/>
    </location>
    <ligand>
        <name>Mg(2+)</name>
        <dbReference type="ChEBI" id="CHEBI:18420"/>
        <note>catalytic</note>
    </ligand>
</feature>
<evidence type="ECO:0000313" key="13">
    <source>
        <dbReference type="Proteomes" id="UP000199520"/>
    </source>
</evidence>
<feature type="site" description="Important for catalytic activity and substrate specificity; stabilizes the transition state when the phosphoryl donor is PPi; prevents ATP from binding by mimicking the alpha-phosphate group of ATP" evidence="10">
    <location>
        <position position="110"/>
    </location>
</feature>
<dbReference type="InterPro" id="IPR000023">
    <property type="entry name" value="Phosphofructokinase_dom"/>
</dbReference>
<dbReference type="PANTHER" id="PTHR43650">
    <property type="entry name" value="PYROPHOSPHATE--FRUCTOSE 6-PHOSPHATE 1-PHOSPHOTRANSFERASE"/>
    <property type="match status" value="1"/>
</dbReference>
<accession>A0A1I4NYT5</accession>
<keyword evidence="3 10" id="KW-0963">Cytoplasm</keyword>
<dbReference type="EMBL" id="FOTS01000055">
    <property type="protein sequence ID" value="SFM20692.1"/>
    <property type="molecule type" value="Genomic_DNA"/>
</dbReference>
<dbReference type="GO" id="GO:0047334">
    <property type="term" value="F:diphosphate-fructose-6-phosphate 1-phosphotransferase activity"/>
    <property type="evidence" value="ECO:0007669"/>
    <property type="project" value="UniProtKB-EC"/>
</dbReference>
<comment type="subunit">
    <text evidence="10">Homodimer.</text>
</comment>
<evidence type="ECO:0000256" key="3">
    <source>
        <dbReference type="ARBA" id="ARBA00022490"/>
    </source>
</evidence>
<comment type="function">
    <text evidence="2 10">Catalyzes the phosphorylation of D-fructose 6-phosphate, the first committing step of glycolysis. Uses inorganic phosphate (PPi) as phosphoryl donor instead of ATP like common ATP-dependent phosphofructokinases (ATP-PFKs), which renders the reaction reversible, and can thus function both in glycolysis and gluconeogenesis. Consistently, PPi-PFK can replace the enzymes of both the forward (ATP-PFK) and reverse (fructose-bisphosphatase (FBPase)) reactions.</text>
</comment>
<evidence type="ECO:0000256" key="2">
    <source>
        <dbReference type="ARBA" id="ARBA00003138"/>
    </source>
</evidence>
<keyword evidence="13" id="KW-1185">Reference proteome</keyword>
<feature type="binding site" evidence="10">
    <location>
        <position position="245"/>
    </location>
    <ligand>
        <name>substrate</name>
    </ligand>
</feature>
<evidence type="ECO:0000256" key="1">
    <source>
        <dbReference type="ARBA" id="ARBA00001946"/>
    </source>
</evidence>
<organism evidence="12 13">
    <name type="scientific">Pelosinus propionicus DSM 13327</name>
    <dbReference type="NCBI Taxonomy" id="1123291"/>
    <lineage>
        <taxon>Bacteria</taxon>
        <taxon>Bacillati</taxon>
        <taxon>Bacillota</taxon>
        <taxon>Negativicutes</taxon>
        <taxon>Selenomonadales</taxon>
        <taxon>Sporomusaceae</taxon>
        <taxon>Pelosinus</taxon>
    </lineage>
</organism>
<dbReference type="OrthoDB" id="9802503at2"/>
<keyword evidence="6 10" id="KW-0418">Kinase</keyword>
<feature type="binding site" evidence="10">
    <location>
        <begin position="138"/>
        <end position="140"/>
    </location>
    <ligand>
        <name>substrate</name>
    </ligand>
</feature>
<evidence type="ECO:0000256" key="10">
    <source>
        <dbReference type="HAMAP-Rule" id="MF_01979"/>
    </source>
</evidence>
<dbReference type="EC" id="2.7.1.90" evidence="10"/>
<dbReference type="PANTHER" id="PTHR43650:SF1">
    <property type="entry name" value="PYROPHOSPHATE--FRUCTOSE 6-PHOSPHATE 1-PHOSPHOTRANSFERASE SUBUNIT BETA 2"/>
    <property type="match status" value="1"/>
</dbReference>
<name>A0A1I4NYT5_9FIRM</name>
<feature type="binding site" evidence="10">
    <location>
        <position position="15"/>
    </location>
    <ligand>
        <name>diphosphate</name>
        <dbReference type="ChEBI" id="CHEBI:33019"/>
    </ligand>
</feature>
<dbReference type="RefSeq" id="WP_090942604.1">
    <property type="nucleotide sequence ID" value="NZ_FOTS01000055.1"/>
</dbReference>
<dbReference type="InterPro" id="IPR011403">
    <property type="entry name" value="PPi-PFK_TM0289"/>
</dbReference>
<evidence type="ECO:0000313" key="12">
    <source>
        <dbReference type="EMBL" id="SFM20692.1"/>
    </source>
</evidence>
<keyword evidence="5 10" id="KW-0479">Metal-binding</keyword>
<keyword evidence="7 10" id="KW-0460">Magnesium</keyword>
<dbReference type="Pfam" id="PF00365">
    <property type="entry name" value="PFK"/>
    <property type="match status" value="1"/>
</dbReference>
<feature type="binding site" evidence="10">
    <location>
        <begin position="305"/>
        <end position="308"/>
    </location>
    <ligand>
        <name>substrate</name>
    </ligand>
</feature>
<comment type="subcellular location">
    <subcellularLocation>
        <location evidence="10">Cytoplasm</location>
    </subcellularLocation>
</comment>
<dbReference type="GO" id="GO:0003872">
    <property type="term" value="F:6-phosphofructokinase activity"/>
    <property type="evidence" value="ECO:0007669"/>
    <property type="project" value="UniProtKB-UniRule"/>
</dbReference>
<proteinExistence type="inferred from homology"/>
<dbReference type="GO" id="GO:0005829">
    <property type="term" value="C:cytosol"/>
    <property type="evidence" value="ECO:0007669"/>
    <property type="project" value="TreeGrafter"/>
</dbReference>
<evidence type="ECO:0000256" key="6">
    <source>
        <dbReference type="ARBA" id="ARBA00022777"/>
    </source>
</evidence>
<feature type="binding site" evidence="10">
    <location>
        <begin position="184"/>
        <end position="186"/>
    </location>
    <ligand>
        <name>substrate</name>
    </ligand>
</feature>
<dbReference type="STRING" id="1123291.SAMN04490355_10551"/>
<dbReference type="GO" id="GO:0009749">
    <property type="term" value="P:response to glucose"/>
    <property type="evidence" value="ECO:0007669"/>
    <property type="project" value="TreeGrafter"/>
</dbReference>
<comment type="catalytic activity">
    <reaction evidence="9 10">
        <text>beta-D-fructose 6-phosphate + diphosphate = beta-D-fructose 1,6-bisphosphate + phosphate + H(+)</text>
        <dbReference type="Rhea" id="RHEA:13613"/>
        <dbReference type="ChEBI" id="CHEBI:15378"/>
        <dbReference type="ChEBI" id="CHEBI:32966"/>
        <dbReference type="ChEBI" id="CHEBI:33019"/>
        <dbReference type="ChEBI" id="CHEBI:43474"/>
        <dbReference type="ChEBI" id="CHEBI:57634"/>
        <dbReference type="EC" id="2.7.1.90"/>
    </reaction>
</comment>
<dbReference type="SUPFAM" id="SSF53784">
    <property type="entry name" value="Phosphofructokinase"/>
    <property type="match status" value="1"/>
</dbReference>
<protein>
    <recommendedName>
        <fullName evidence="10">Pyrophosphate--fructose 6-phosphate 1-phosphotransferase</fullName>
        <ecNumber evidence="10">2.7.1.90</ecNumber>
    </recommendedName>
    <alternativeName>
        <fullName evidence="10">6-phosphofructokinase, pyrophosphate dependent</fullName>
    </alternativeName>
    <alternativeName>
        <fullName evidence="10">PPi-dependent phosphofructokinase</fullName>
        <shortName evidence="10">PPi-PFK</shortName>
    </alternativeName>
    <alternativeName>
        <fullName evidence="10">Pyrophosphate-dependent 6-phosphofructose-1-kinase</fullName>
    </alternativeName>
</protein>
<evidence type="ECO:0000256" key="4">
    <source>
        <dbReference type="ARBA" id="ARBA00022679"/>
    </source>
</evidence>
<evidence type="ECO:0000256" key="5">
    <source>
        <dbReference type="ARBA" id="ARBA00022723"/>
    </source>
</evidence>
<evidence type="ECO:0000256" key="7">
    <source>
        <dbReference type="ARBA" id="ARBA00022842"/>
    </source>
</evidence>
<dbReference type="GO" id="GO:0046872">
    <property type="term" value="F:metal ion binding"/>
    <property type="evidence" value="ECO:0007669"/>
    <property type="project" value="UniProtKB-KW"/>
</dbReference>
<dbReference type="Proteomes" id="UP000199520">
    <property type="component" value="Unassembled WGS sequence"/>
</dbReference>
<dbReference type="UniPathway" id="UPA00109">
    <property type="reaction ID" value="UER00182"/>
</dbReference>
<dbReference type="Gene3D" id="3.40.50.450">
    <property type="match status" value="1"/>
</dbReference>
<evidence type="ECO:0000256" key="8">
    <source>
        <dbReference type="ARBA" id="ARBA00023152"/>
    </source>
</evidence>
<dbReference type="PRINTS" id="PR00476">
    <property type="entry name" value="PHFRCTKINASE"/>
</dbReference>
<dbReference type="HAMAP" id="MF_01979">
    <property type="entry name" value="Phosphofructokinase_II_Short"/>
    <property type="match status" value="1"/>
</dbReference>